<name>A0ABX0UTX3_9HYPH</name>
<dbReference type="InterPro" id="IPR050559">
    <property type="entry name" value="P-Pant_transferase_sf"/>
</dbReference>
<dbReference type="Gene3D" id="3.90.470.20">
    <property type="entry name" value="4'-phosphopantetheinyl transferase domain"/>
    <property type="match status" value="2"/>
</dbReference>
<keyword evidence="2 5" id="KW-0808">Transferase</keyword>
<dbReference type="InterPro" id="IPR055066">
    <property type="entry name" value="AASDHPPT_N"/>
</dbReference>
<evidence type="ECO:0000313" key="5">
    <source>
        <dbReference type="EMBL" id="NIJ56407.1"/>
    </source>
</evidence>
<dbReference type="Pfam" id="PF22624">
    <property type="entry name" value="AASDHPPT_N"/>
    <property type="match status" value="1"/>
</dbReference>
<dbReference type="RefSeq" id="WP_166947853.1">
    <property type="nucleotide sequence ID" value="NZ_JAASQI010000001.1"/>
</dbReference>
<accession>A0ABX0UTX3</accession>
<sequence>MPLLPDTVDIWIAHIDDTAVLGVPNTSLDGILAPEERERRSRLRFGSDRKLFTMAHALLRMALARYAPVLPSAWTFTRGAYGKPALRADQMQMHRLYFSLSHAGTAVTCAVCHAADVGVDIEPLDNAVDPCELAASVLSPAEQASLSALENGARRQRFLALWTLKEAYVKARGLGLSFPLQDCSFSLDPPQIAFAGHVVDDPDDWQFDSQLVDNGHIIAAAAHLGSARPLRFRYRYSRDCQS</sequence>
<comment type="caution">
    <text evidence="5">The sequence shown here is derived from an EMBL/GenBank/DDBJ whole genome shotgun (WGS) entry which is preliminary data.</text>
</comment>
<protein>
    <submittedName>
        <fullName evidence="5">4'-phosphopantetheinyl transferase</fullName>
        <ecNumber evidence="5">2.7.8.-</ecNumber>
    </submittedName>
</protein>
<feature type="domain" description="4'-phosphopantetheinyl transferase" evidence="3">
    <location>
        <begin position="117"/>
        <end position="220"/>
    </location>
</feature>
<dbReference type="Proteomes" id="UP001429580">
    <property type="component" value="Unassembled WGS sequence"/>
</dbReference>
<dbReference type="EMBL" id="JAASQI010000001">
    <property type="protein sequence ID" value="NIJ56407.1"/>
    <property type="molecule type" value="Genomic_DNA"/>
</dbReference>
<dbReference type="SUPFAM" id="SSF56214">
    <property type="entry name" value="4'-phosphopantetheinyl transferase"/>
    <property type="match status" value="2"/>
</dbReference>
<reference evidence="5 6" key="1">
    <citation type="submission" date="2020-03" db="EMBL/GenBank/DDBJ databases">
        <title>Genomic Encyclopedia of Type Strains, Phase IV (KMG-IV): sequencing the most valuable type-strain genomes for metagenomic binning, comparative biology and taxonomic classification.</title>
        <authorList>
            <person name="Goeker M."/>
        </authorList>
    </citation>
    <scope>NUCLEOTIDE SEQUENCE [LARGE SCALE GENOMIC DNA]</scope>
    <source>
        <strain evidence="5 6">DSM 103870</strain>
    </source>
</reference>
<gene>
    <name evidence="5" type="ORF">FHS82_000220</name>
</gene>
<feature type="domain" description="4'-phosphopantetheinyl transferase N-terminal" evidence="4">
    <location>
        <begin position="31"/>
        <end position="110"/>
    </location>
</feature>
<comment type="similarity">
    <text evidence="1">Belongs to the P-Pant transferase superfamily. Gsp/Sfp/HetI/AcpT family.</text>
</comment>
<evidence type="ECO:0000256" key="2">
    <source>
        <dbReference type="ARBA" id="ARBA00022679"/>
    </source>
</evidence>
<dbReference type="InterPro" id="IPR037143">
    <property type="entry name" value="4-PPantetheinyl_Trfase_dom_sf"/>
</dbReference>
<dbReference type="InterPro" id="IPR008278">
    <property type="entry name" value="4-PPantetheinyl_Trfase_dom"/>
</dbReference>
<dbReference type="EC" id="2.7.8.-" evidence="5"/>
<proteinExistence type="inferred from homology"/>
<evidence type="ECO:0000256" key="1">
    <source>
        <dbReference type="ARBA" id="ARBA00010990"/>
    </source>
</evidence>
<evidence type="ECO:0000259" key="3">
    <source>
        <dbReference type="Pfam" id="PF01648"/>
    </source>
</evidence>
<dbReference type="PANTHER" id="PTHR12215">
    <property type="entry name" value="PHOSPHOPANTETHEINE TRANSFERASE"/>
    <property type="match status" value="1"/>
</dbReference>
<organism evidence="5 6">
    <name type="scientific">Pseudochelatococcus lubricantis</name>
    <dbReference type="NCBI Taxonomy" id="1538102"/>
    <lineage>
        <taxon>Bacteria</taxon>
        <taxon>Pseudomonadati</taxon>
        <taxon>Pseudomonadota</taxon>
        <taxon>Alphaproteobacteria</taxon>
        <taxon>Hyphomicrobiales</taxon>
        <taxon>Chelatococcaceae</taxon>
        <taxon>Pseudochelatococcus</taxon>
    </lineage>
</organism>
<evidence type="ECO:0000313" key="6">
    <source>
        <dbReference type="Proteomes" id="UP001429580"/>
    </source>
</evidence>
<keyword evidence="6" id="KW-1185">Reference proteome</keyword>
<evidence type="ECO:0000259" key="4">
    <source>
        <dbReference type="Pfam" id="PF22624"/>
    </source>
</evidence>
<dbReference type="Pfam" id="PF01648">
    <property type="entry name" value="ACPS"/>
    <property type="match status" value="1"/>
</dbReference>
<dbReference type="GO" id="GO:0016740">
    <property type="term" value="F:transferase activity"/>
    <property type="evidence" value="ECO:0007669"/>
    <property type="project" value="UniProtKB-KW"/>
</dbReference>
<dbReference type="PANTHER" id="PTHR12215:SF10">
    <property type="entry name" value="L-AMINOADIPATE-SEMIALDEHYDE DEHYDROGENASE-PHOSPHOPANTETHEINYL TRANSFERASE"/>
    <property type="match status" value="1"/>
</dbReference>